<evidence type="ECO:0000256" key="4">
    <source>
        <dbReference type="ARBA" id="ARBA00022976"/>
    </source>
</evidence>
<evidence type="ECO:0000256" key="8">
    <source>
        <dbReference type="RuleBase" id="RU361148"/>
    </source>
</evidence>
<organism evidence="9 10">
    <name type="scientific">Pythium oligandrum</name>
    <name type="common">Mycoparasitic fungus</name>
    <dbReference type="NCBI Taxonomy" id="41045"/>
    <lineage>
        <taxon>Eukaryota</taxon>
        <taxon>Sar</taxon>
        <taxon>Stramenopiles</taxon>
        <taxon>Oomycota</taxon>
        <taxon>Peronosporomycetes</taxon>
        <taxon>Pythiales</taxon>
        <taxon>Pythiaceae</taxon>
        <taxon>Pythium</taxon>
    </lineage>
</organism>
<dbReference type="GO" id="GO:0007219">
    <property type="term" value="P:Notch signaling pathway"/>
    <property type="evidence" value="ECO:0007669"/>
    <property type="project" value="UniProtKB-KW"/>
</dbReference>
<evidence type="ECO:0000256" key="7">
    <source>
        <dbReference type="ARBA" id="ARBA00023136"/>
    </source>
</evidence>
<feature type="transmembrane region" description="Helical" evidence="8">
    <location>
        <begin position="223"/>
        <end position="239"/>
    </location>
</feature>
<dbReference type="PANTHER" id="PTHR10202:SF13">
    <property type="entry name" value="PRESENILIN HOMOLOG"/>
    <property type="match status" value="1"/>
</dbReference>
<keyword evidence="7 8" id="KW-0472">Membrane</keyword>
<feature type="transmembrane region" description="Helical" evidence="8">
    <location>
        <begin position="158"/>
        <end position="180"/>
    </location>
</feature>
<evidence type="ECO:0000313" key="9">
    <source>
        <dbReference type="EMBL" id="TMW60046.1"/>
    </source>
</evidence>
<evidence type="ECO:0000256" key="3">
    <source>
        <dbReference type="ARBA" id="ARBA00022824"/>
    </source>
</evidence>
<accession>A0A8K1FF14</accession>
<evidence type="ECO:0000256" key="6">
    <source>
        <dbReference type="ARBA" id="ARBA00023034"/>
    </source>
</evidence>
<feature type="transmembrane region" description="Helical" evidence="8">
    <location>
        <begin position="192"/>
        <end position="211"/>
    </location>
</feature>
<keyword evidence="10" id="KW-1185">Reference proteome</keyword>
<feature type="transmembrane region" description="Helical" evidence="8">
    <location>
        <begin position="461"/>
        <end position="481"/>
    </location>
</feature>
<sequence>MGNTRSSNRRSVHAWSAQDEPCAWLGYQEPFLDASSKAETMITRRNGQTSKLANLTTEEVAALPEIDLPATIHQLNSFFAVLWPVCLTMLLTSFAACNVVDEAMTTAMKTYMYYQETPSSSMAEKSVLAFCNALFVIGFIACLTFAIVLLYKFECMRFFLGYCVFYSATLLGMAGSKIAVLVLGELQSTVDAVSLVFVMYNFAIVGVLSIFYQHGFPTAFEQGYLVCISVIVAWQLAQLPEWSSWMLLLLLGFWDLFAVLTPLGPLRWLVQLVQEKGTPLPGLLFQADIAAAHTDNTSAETTREGDDNFLSSLVADLQPPVAVASGANPFVPVEIERFAHQIAEFLADQQSAGVARSTELSERFVYRQHELWCHLYAYYGTAFVSPAKSYPAVFTTAPAPSPADSEADNSIKLGLGDFIFYSVLVARAARHDFAAFTACFLCVLLGLAITMHLLARYEALPALPISIFAGILAFLLVILLVNPFLHQLTAFGIFAL</sequence>
<evidence type="ECO:0000313" key="10">
    <source>
        <dbReference type="Proteomes" id="UP000794436"/>
    </source>
</evidence>
<keyword evidence="4 8" id="KW-0914">Notch signaling pathway</keyword>
<feature type="transmembrane region" description="Helical" evidence="8">
    <location>
        <begin position="433"/>
        <end position="455"/>
    </location>
</feature>
<feature type="transmembrane region" description="Helical" evidence="8">
    <location>
        <begin position="78"/>
        <end position="96"/>
    </location>
</feature>
<feature type="transmembrane region" description="Helical" evidence="8">
    <location>
        <begin position="245"/>
        <end position="266"/>
    </location>
</feature>
<comment type="domain">
    <text evidence="8">The PAL motif is required for normal active site conformation.</text>
</comment>
<reference evidence="9" key="1">
    <citation type="submission" date="2019-03" db="EMBL/GenBank/DDBJ databases">
        <title>Long read genome sequence of the mycoparasitic Pythium oligandrum ATCC 38472 isolated from sugarbeet rhizosphere.</title>
        <authorList>
            <person name="Gaulin E."/>
        </authorList>
    </citation>
    <scope>NUCLEOTIDE SEQUENCE</scope>
    <source>
        <strain evidence="9">ATCC 38472_TT</strain>
    </source>
</reference>
<comment type="subunit">
    <text evidence="8">Homodimer.</text>
</comment>
<dbReference type="GO" id="GO:0006509">
    <property type="term" value="P:membrane protein ectodomain proteolysis"/>
    <property type="evidence" value="ECO:0007669"/>
    <property type="project" value="TreeGrafter"/>
</dbReference>
<name>A0A8K1FF14_PYTOL</name>
<dbReference type="InterPro" id="IPR042524">
    <property type="entry name" value="Presenilin_C"/>
</dbReference>
<keyword evidence="6 8" id="KW-0333">Golgi apparatus</keyword>
<dbReference type="InterPro" id="IPR001108">
    <property type="entry name" value="Peptidase_A22A"/>
</dbReference>
<dbReference type="SMART" id="SM00730">
    <property type="entry name" value="PSN"/>
    <property type="match status" value="1"/>
</dbReference>
<dbReference type="EMBL" id="SPLM01000108">
    <property type="protein sequence ID" value="TMW60046.1"/>
    <property type="molecule type" value="Genomic_DNA"/>
</dbReference>
<dbReference type="Proteomes" id="UP000794436">
    <property type="component" value="Unassembled WGS sequence"/>
</dbReference>
<keyword evidence="5 8" id="KW-1133">Transmembrane helix</keyword>
<comment type="function">
    <text evidence="8">Probable subunit of the gamma-secretase complex, an endoprotease complex that catalyzes the intramembrane cleavage of integral membrane proteins such as Notch receptors.</text>
</comment>
<evidence type="ECO:0000256" key="2">
    <source>
        <dbReference type="ARBA" id="ARBA00022692"/>
    </source>
</evidence>
<dbReference type="Pfam" id="PF01080">
    <property type="entry name" value="Presenilin"/>
    <property type="match status" value="2"/>
</dbReference>
<dbReference type="GO" id="GO:0042500">
    <property type="term" value="F:aspartic endopeptidase activity, intramembrane cleaving"/>
    <property type="evidence" value="ECO:0007669"/>
    <property type="project" value="InterPro"/>
</dbReference>
<proteinExistence type="inferred from homology"/>
<keyword evidence="3 8" id="KW-0256">Endoplasmic reticulum</keyword>
<gene>
    <name evidence="9" type="ORF">Poli38472_000088</name>
</gene>
<dbReference type="GO" id="GO:0070765">
    <property type="term" value="C:gamma-secretase complex"/>
    <property type="evidence" value="ECO:0007669"/>
    <property type="project" value="TreeGrafter"/>
</dbReference>
<dbReference type="GO" id="GO:0005789">
    <property type="term" value="C:endoplasmic reticulum membrane"/>
    <property type="evidence" value="ECO:0007669"/>
    <property type="project" value="UniProtKB-SubCell"/>
</dbReference>
<dbReference type="GO" id="GO:0016485">
    <property type="term" value="P:protein processing"/>
    <property type="evidence" value="ECO:0007669"/>
    <property type="project" value="InterPro"/>
</dbReference>
<comment type="caution">
    <text evidence="9">The sequence shown here is derived from an EMBL/GenBank/DDBJ whole genome shotgun (WGS) entry which is preliminary data.</text>
</comment>
<dbReference type="AlphaFoldDB" id="A0A8K1FF14"/>
<keyword evidence="8" id="KW-0645">Protease</keyword>
<feature type="transmembrane region" description="Helical" evidence="8">
    <location>
        <begin position="127"/>
        <end position="151"/>
    </location>
</feature>
<evidence type="ECO:0000256" key="1">
    <source>
        <dbReference type="ARBA" id="ARBA00008604"/>
    </source>
</evidence>
<keyword evidence="2 8" id="KW-0812">Transmembrane</keyword>
<evidence type="ECO:0000256" key="5">
    <source>
        <dbReference type="ARBA" id="ARBA00022989"/>
    </source>
</evidence>
<dbReference type="PANTHER" id="PTHR10202">
    <property type="entry name" value="PRESENILIN"/>
    <property type="match status" value="1"/>
</dbReference>
<comment type="subcellular location">
    <subcellularLocation>
        <location evidence="8">Endoplasmic reticulum membrane</location>
        <topology evidence="8">Multi-pass membrane protein</topology>
    </subcellularLocation>
    <subcellularLocation>
        <location evidence="8">Golgi apparatus membrane</location>
        <topology evidence="8">Multi-pass membrane protein</topology>
    </subcellularLocation>
</comment>
<dbReference type="PRINTS" id="PR01072">
    <property type="entry name" value="PRESENILIN"/>
</dbReference>
<dbReference type="Gene3D" id="1.10.472.100">
    <property type="entry name" value="Presenilin"/>
    <property type="match status" value="1"/>
</dbReference>
<dbReference type="EC" id="3.4.23.-" evidence="8"/>
<keyword evidence="8" id="KW-0378">Hydrolase</keyword>
<dbReference type="GO" id="GO:0000139">
    <property type="term" value="C:Golgi membrane"/>
    <property type="evidence" value="ECO:0007669"/>
    <property type="project" value="UniProtKB-SubCell"/>
</dbReference>
<dbReference type="InterPro" id="IPR006639">
    <property type="entry name" value="Preselin/SPP"/>
</dbReference>
<protein>
    <recommendedName>
        <fullName evidence="8">Presenilin</fullName>
        <ecNumber evidence="8">3.4.23.-</ecNumber>
    </recommendedName>
</protein>
<comment type="similarity">
    <text evidence="1 8">Belongs to the peptidase A22A family.</text>
</comment>
<dbReference type="OrthoDB" id="432970at2759"/>